<dbReference type="AlphaFoldDB" id="A0AAW1D0I2"/>
<gene>
    <name evidence="7" type="ORF">O3M35_011891</name>
</gene>
<evidence type="ECO:0000256" key="2">
    <source>
        <dbReference type="ARBA" id="ARBA00022741"/>
    </source>
</evidence>
<dbReference type="InterPro" id="IPR014746">
    <property type="entry name" value="Gln_synth/guanido_kin_cat_dom"/>
</dbReference>
<reference evidence="7 8" key="1">
    <citation type="submission" date="2022-12" db="EMBL/GenBank/DDBJ databases">
        <title>Chromosome-level genome assembly of true bugs.</title>
        <authorList>
            <person name="Ma L."/>
            <person name="Li H."/>
        </authorList>
    </citation>
    <scope>NUCLEOTIDE SEQUENCE [LARGE SCALE GENOMIC DNA]</scope>
    <source>
        <strain evidence="7">Lab_2022b</strain>
    </source>
</reference>
<dbReference type="PROSITE" id="PS51510">
    <property type="entry name" value="PHOSPHAGEN_KINASE_C"/>
    <property type="match status" value="1"/>
</dbReference>
<dbReference type="GO" id="GO:0005524">
    <property type="term" value="F:ATP binding"/>
    <property type="evidence" value="ECO:0007669"/>
    <property type="project" value="UniProtKB-UniRule"/>
</dbReference>
<dbReference type="GO" id="GO:0016301">
    <property type="term" value="F:kinase activity"/>
    <property type="evidence" value="ECO:0007669"/>
    <property type="project" value="UniProtKB-KW"/>
</dbReference>
<evidence type="ECO:0000256" key="1">
    <source>
        <dbReference type="ARBA" id="ARBA00022679"/>
    </source>
</evidence>
<name>A0AAW1D0I2_9HEMI</name>
<dbReference type="SUPFAM" id="SSF55931">
    <property type="entry name" value="Glutamine synthetase/guanido kinase"/>
    <property type="match status" value="1"/>
</dbReference>
<dbReference type="Gene3D" id="3.30.590.10">
    <property type="entry name" value="Glutamine synthetase/guanido kinase, catalytic domain"/>
    <property type="match status" value="1"/>
</dbReference>
<dbReference type="InterPro" id="IPR022414">
    <property type="entry name" value="ATP-guanido_PTrfase_cat"/>
</dbReference>
<dbReference type="Proteomes" id="UP001461498">
    <property type="component" value="Unassembled WGS sequence"/>
</dbReference>
<proteinExistence type="inferred from homology"/>
<keyword evidence="1 5" id="KW-0808">Transferase</keyword>
<comment type="caution">
    <text evidence="5">Lacks conserved residue(s) required for the propagation of feature annotation.</text>
</comment>
<feature type="domain" description="Phosphagen kinase C-terminal" evidence="6">
    <location>
        <begin position="1"/>
        <end position="87"/>
    </location>
</feature>
<evidence type="ECO:0000313" key="8">
    <source>
        <dbReference type="Proteomes" id="UP001461498"/>
    </source>
</evidence>
<dbReference type="EMBL" id="JAPXFL010000008">
    <property type="protein sequence ID" value="KAK9503290.1"/>
    <property type="molecule type" value="Genomic_DNA"/>
</dbReference>
<accession>A0AAW1D0I2</accession>
<comment type="caution">
    <text evidence="7">The sequence shown here is derived from an EMBL/GenBank/DDBJ whole genome shotgun (WGS) entry which is preliminary data.</text>
</comment>
<keyword evidence="4 5" id="KW-0067">ATP-binding</keyword>
<comment type="similarity">
    <text evidence="5">Belongs to the ATP:guanido phosphotransferase family.</text>
</comment>
<keyword evidence="3 5" id="KW-0418">Kinase</keyword>
<evidence type="ECO:0000313" key="7">
    <source>
        <dbReference type="EMBL" id="KAK9503290.1"/>
    </source>
</evidence>
<evidence type="ECO:0000256" key="4">
    <source>
        <dbReference type="ARBA" id="ARBA00022840"/>
    </source>
</evidence>
<keyword evidence="2 5" id="KW-0547">Nucleotide-binding</keyword>
<evidence type="ECO:0000256" key="3">
    <source>
        <dbReference type="ARBA" id="ARBA00022777"/>
    </source>
</evidence>
<protein>
    <recommendedName>
        <fullName evidence="6">Phosphagen kinase C-terminal domain-containing protein</fullName>
    </recommendedName>
</protein>
<evidence type="ECO:0000256" key="5">
    <source>
        <dbReference type="PROSITE-ProRule" id="PRU00843"/>
    </source>
</evidence>
<sequence length="87" mass="9729">MEDYPFNPCLTEAQYKEMEEKVSSTLSGLSGEIKGTYYPLTAVRTYVQGSAVNSNQVLESAVSDTVMYEAMKDIAALHYNNSLENKY</sequence>
<keyword evidence="8" id="KW-1185">Reference proteome</keyword>
<organism evidence="7 8">
    <name type="scientific">Rhynocoris fuscipes</name>
    <dbReference type="NCBI Taxonomy" id="488301"/>
    <lineage>
        <taxon>Eukaryota</taxon>
        <taxon>Metazoa</taxon>
        <taxon>Ecdysozoa</taxon>
        <taxon>Arthropoda</taxon>
        <taxon>Hexapoda</taxon>
        <taxon>Insecta</taxon>
        <taxon>Pterygota</taxon>
        <taxon>Neoptera</taxon>
        <taxon>Paraneoptera</taxon>
        <taxon>Hemiptera</taxon>
        <taxon>Heteroptera</taxon>
        <taxon>Panheteroptera</taxon>
        <taxon>Cimicomorpha</taxon>
        <taxon>Reduviidae</taxon>
        <taxon>Harpactorinae</taxon>
        <taxon>Harpactorini</taxon>
        <taxon>Rhynocoris</taxon>
    </lineage>
</organism>
<evidence type="ECO:0000259" key="6">
    <source>
        <dbReference type="PROSITE" id="PS51510"/>
    </source>
</evidence>